<evidence type="ECO:0000313" key="1">
    <source>
        <dbReference type="EMBL" id="DAE11972.1"/>
    </source>
</evidence>
<sequence length="53" mass="6017">MSFPCIMSRSIEKITIVLHNITSSLSNYDIPIDNPPAWISIFFLIKCVYIGIT</sequence>
<reference evidence="1" key="1">
    <citation type="journal article" date="2021" name="Proc. Natl. Acad. Sci. U.S.A.">
        <title>A Catalog of Tens of Thousands of Viruses from Human Metagenomes Reveals Hidden Associations with Chronic Diseases.</title>
        <authorList>
            <person name="Tisza M.J."/>
            <person name="Buck C.B."/>
        </authorList>
    </citation>
    <scope>NUCLEOTIDE SEQUENCE</scope>
    <source>
        <strain evidence="1">CtBtT5</strain>
    </source>
</reference>
<accession>A0A8S5Q0B8</accession>
<proteinExistence type="predicted"/>
<protein>
    <submittedName>
        <fullName evidence="1">Uncharacterized protein</fullName>
    </submittedName>
</protein>
<name>A0A8S5Q0B8_9CAUD</name>
<dbReference type="EMBL" id="BK015540">
    <property type="protein sequence ID" value="DAE11972.1"/>
    <property type="molecule type" value="Genomic_DNA"/>
</dbReference>
<organism evidence="1">
    <name type="scientific">Myoviridae sp. ctBtT5</name>
    <dbReference type="NCBI Taxonomy" id="2825048"/>
    <lineage>
        <taxon>Viruses</taxon>
        <taxon>Duplodnaviria</taxon>
        <taxon>Heunggongvirae</taxon>
        <taxon>Uroviricota</taxon>
        <taxon>Caudoviricetes</taxon>
    </lineage>
</organism>